<keyword evidence="3" id="KW-1185">Reference proteome</keyword>
<dbReference type="RefSeq" id="WP_224121877.1">
    <property type="nucleotide sequence ID" value="NZ_JAIQZJ010000001.1"/>
</dbReference>
<keyword evidence="1" id="KW-1133">Transmembrane helix</keyword>
<feature type="transmembrane region" description="Helical" evidence="1">
    <location>
        <begin position="872"/>
        <end position="892"/>
    </location>
</feature>
<keyword evidence="1" id="KW-0472">Membrane</keyword>
<accession>A0ABS7U976</accession>
<name>A0ABS7U976_9ACTN</name>
<feature type="transmembrane region" description="Helical" evidence="1">
    <location>
        <begin position="21"/>
        <end position="44"/>
    </location>
</feature>
<feature type="transmembrane region" description="Helical" evidence="1">
    <location>
        <begin position="364"/>
        <end position="391"/>
    </location>
</feature>
<comment type="caution">
    <text evidence="2">The sequence shown here is derived from an EMBL/GenBank/DDBJ whole genome shotgun (WGS) entry which is preliminary data.</text>
</comment>
<reference evidence="2 3" key="1">
    <citation type="submission" date="2021-09" db="EMBL/GenBank/DDBJ databases">
        <title>Whole genome sequence of Nocardioides sp. GBK3QG-3.</title>
        <authorList>
            <person name="Tuo L."/>
        </authorList>
    </citation>
    <scope>NUCLEOTIDE SEQUENCE [LARGE SCALE GENOMIC DNA]</scope>
    <source>
        <strain evidence="2 3">GBK3QG-3</strain>
    </source>
</reference>
<feature type="transmembrane region" description="Helical" evidence="1">
    <location>
        <begin position="531"/>
        <end position="549"/>
    </location>
</feature>
<sequence length="910" mass="93706">MIRPAAHALWRAAPGRLLRSPGWGALVLLAVTLVVASVVAPRLFVDTAGATALRSGLAAGDGTRYGEGSGDLRVTWDAVIDRDGADDLLDALAAMPSYGDPVLTAADTSLSISLKAVAVANGATSTAAMWYHDGAIEALGGDPDADGVWLPTEVADELGLEVGDKVKLGTISTFLGEDLTVAPTVLAGTYDPVAGGVLPAQLAKNPDAGRWFYPTNAEAPTVSLPLAILGRSTFDRMMVKIADTPIYTADLRLDPDVTPDGAAAAVARTKRLGKEAFDGSTDLYFALASGQPRPATLTTISGLPRISESADLTATSAERQVHPHALAGQALAVLLLVSAWVLLGRSRRREQLVASGFGLHPVELALLAGLEALLACLVAVPAGLGLAVLSVHTAGPSDGAILTVGAPEVGLAARTAGAALLLLAATTGIAAFATDRLDRVSRLGRGRVVVPWSALLVVATAVVAFGVLSADPSDRNRSPFIAAFAFLVAASVAMVVIRAVGWLRSRRTTRARPGTPRWLAARRTGPVVREITALTAVVAVALALFSYSLTVRRGVDVGVADKTAALAGAPTTIEVAESLRAHGTERAVLPPVDGTTVVWTRGVTLPPDFGQFPLLAIDPDSFADVADWGASDDVSGGRRLVPRLDRRSKVLPVILVGDTDLEVGATSIIVFDGSSSVPIRVVGVVPAFPGSEADPGVLTAVADSRWLFRLVPPTIDPRKEGSLSKTPGAFTSFVWSRDSASGLRADLDQADVATDGVVATAADARIDNGLVASSWAAGYVLALGVVLLVLALAAGLLLALRLAERDTTSDVLLRRMGFRDDELARARAWELAAALATAALAAGAAVGVLLLAPTTIDASPSIPPIAHPRTGVADAAVPVAGLALLVLLAWLAESLPVRRHDPAEVLRGGG</sequence>
<evidence type="ECO:0000313" key="3">
    <source>
        <dbReference type="Proteomes" id="UP000780875"/>
    </source>
</evidence>
<evidence type="ECO:0000313" key="2">
    <source>
        <dbReference type="EMBL" id="MBZ5737528.1"/>
    </source>
</evidence>
<protein>
    <recommendedName>
        <fullName evidence="4">FtsX-like permease family protein</fullName>
    </recommendedName>
</protein>
<dbReference type="EMBL" id="JAIQZJ010000001">
    <property type="protein sequence ID" value="MBZ5737528.1"/>
    <property type="molecule type" value="Genomic_DNA"/>
</dbReference>
<keyword evidence="1" id="KW-0812">Transmembrane</keyword>
<feature type="transmembrane region" description="Helical" evidence="1">
    <location>
        <begin position="325"/>
        <end position="343"/>
    </location>
</feature>
<dbReference type="Proteomes" id="UP000780875">
    <property type="component" value="Unassembled WGS sequence"/>
</dbReference>
<feature type="transmembrane region" description="Helical" evidence="1">
    <location>
        <begin position="480"/>
        <end position="503"/>
    </location>
</feature>
<feature type="transmembrane region" description="Helical" evidence="1">
    <location>
        <begin position="828"/>
        <end position="852"/>
    </location>
</feature>
<organism evidence="2 3">
    <name type="scientific">Nocardioides mangrovi</name>
    <dbReference type="NCBI Taxonomy" id="2874580"/>
    <lineage>
        <taxon>Bacteria</taxon>
        <taxon>Bacillati</taxon>
        <taxon>Actinomycetota</taxon>
        <taxon>Actinomycetes</taxon>
        <taxon>Propionibacteriales</taxon>
        <taxon>Nocardioidaceae</taxon>
        <taxon>Nocardioides</taxon>
    </lineage>
</organism>
<evidence type="ECO:0000256" key="1">
    <source>
        <dbReference type="SAM" id="Phobius"/>
    </source>
</evidence>
<feature type="transmembrane region" description="Helical" evidence="1">
    <location>
        <begin position="775"/>
        <end position="800"/>
    </location>
</feature>
<proteinExistence type="predicted"/>
<feature type="transmembrane region" description="Helical" evidence="1">
    <location>
        <begin position="446"/>
        <end position="468"/>
    </location>
</feature>
<feature type="transmembrane region" description="Helical" evidence="1">
    <location>
        <begin position="411"/>
        <end position="434"/>
    </location>
</feature>
<evidence type="ECO:0008006" key="4">
    <source>
        <dbReference type="Google" id="ProtNLM"/>
    </source>
</evidence>
<gene>
    <name evidence="2" type="ORF">K8U61_05085</name>
</gene>